<keyword evidence="1" id="KW-1133">Transmembrane helix</keyword>
<feature type="transmembrane region" description="Helical" evidence="1">
    <location>
        <begin position="12"/>
        <end position="36"/>
    </location>
</feature>
<dbReference type="EMBL" id="CM027685">
    <property type="protein sequence ID" value="KAG0526212.1"/>
    <property type="molecule type" value="Genomic_DNA"/>
</dbReference>
<reference evidence="2" key="1">
    <citation type="journal article" date="2019" name="BMC Genomics">
        <title>A new reference genome for Sorghum bicolor reveals high levels of sequence similarity between sweet and grain genotypes: implications for the genetics of sugar metabolism.</title>
        <authorList>
            <person name="Cooper E.A."/>
            <person name="Brenton Z.W."/>
            <person name="Flinn B.S."/>
            <person name="Jenkins J."/>
            <person name="Shu S."/>
            <person name="Flowers D."/>
            <person name="Luo F."/>
            <person name="Wang Y."/>
            <person name="Xia P."/>
            <person name="Barry K."/>
            <person name="Daum C."/>
            <person name="Lipzen A."/>
            <person name="Yoshinaga Y."/>
            <person name="Schmutz J."/>
            <person name="Saski C."/>
            <person name="Vermerris W."/>
            <person name="Kresovich S."/>
        </authorList>
    </citation>
    <scope>NUCLEOTIDE SEQUENCE</scope>
</reference>
<accession>A0A921UBR5</accession>
<comment type="caution">
    <text evidence="2">The sequence shown here is derived from an EMBL/GenBank/DDBJ whole genome shotgun (WGS) entry which is preliminary data.</text>
</comment>
<evidence type="ECO:0000313" key="2">
    <source>
        <dbReference type="EMBL" id="KAG0526212.1"/>
    </source>
</evidence>
<dbReference type="Proteomes" id="UP000807115">
    <property type="component" value="Chromosome 6"/>
</dbReference>
<evidence type="ECO:0000313" key="3">
    <source>
        <dbReference type="Proteomes" id="UP000807115"/>
    </source>
</evidence>
<gene>
    <name evidence="2" type="ORF">BDA96_06G126000</name>
</gene>
<dbReference type="AlphaFoldDB" id="A0A921UBR5"/>
<protein>
    <submittedName>
        <fullName evidence="2">Uncharacterized protein</fullName>
    </submittedName>
</protein>
<proteinExistence type="predicted"/>
<reference evidence="2" key="2">
    <citation type="submission" date="2020-10" db="EMBL/GenBank/DDBJ databases">
        <authorList>
            <person name="Cooper E.A."/>
            <person name="Brenton Z.W."/>
            <person name="Flinn B.S."/>
            <person name="Jenkins J."/>
            <person name="Shu S."/>
            <person name="Flowers D."/>
            <person name="Luo F."/>
            <person name="Wang Y."/>
            <person name="Xia P."/>
            <person name="Barry K."/>
            <person name="Daum C."/>
            <person name="Lipzen A."/>
            <person name="Yoshinaga Y."/>
            <person name="Schmutz J."/>
            <person name="Saski C."/>
            <person name="Vermerris W."/>
            <person name="Kresovich S."/>
        </authorList>
    </citation>
    <scope>NUCLEOTIDE SEQUENCE</scope>
</reference>
<evidence type="ECO:0000256" key="1">
    <source>
        <dbReference type="SAM" id="Phobius"/>
    </source>
</evidence>
<sequence>MRISFTRRQAVGSWVMTSVSLLAWIGFKSMINIILFG</sequence>
<name>A0A921UBR5_SORBI</name>
<keyword evidence="1" id="KW-0472">Membrane</keyword>
<organism evidence="2 3">
    <name type="scientific">Sorghum bicolor</name>
    <name type="common">Sorghum</name>
    <name type="synonym">Sorghum vulgare</name>
    <dbReference type="NCBI Taxonomy" id="4558"/>
    <lineage>
        <taxon>Eukaryota</taxon>
        <taxon>Viridiplantae</taxon>
        <taxon>Streptophyta</taxon>
        <taxon>Embryophyta</taxon>
        <taxon>Tracheophyta</taxon>
        <taxon>Spermatophyta</taxon>
        <taxon>Magnoliopsida</taxon>
        <taxon>Liliopsida</taxon>
        <taxon>Poales</taxon>
        <taxon>Poaceae</taxon>
        <taxon>PACMAD clade</taxon>
        <taxon>Panicoideae</taxon>
        <taxon>Andropogonodae</taxon>
        <taxon>Andropogoneae</taxon>
        <taxon>Sorghinae</taxon>
        <taxon>Sorghum</taxon>
    </lineage>
</organism>
<keyword evidence="1" id="KW-0812">Transmembrane</keyword>